<dbReference type="GO" id="GO:0005524">
    <property type="term" value="F:ATP binding"/>
    <property type="evidence" value="ECO:0007669"/>
    <property type="project" value="UniProtKB-KW"/>
</dbReference>
<keyword evidence="12" id="KW-1185">Reference proteome</keyword>
<evidence type="ECO:0000256" key="2">
    <source>
        <dbReference type="ARBA" id="ARBA00022741"/>
    </source>
</evidence>
<reference evidence="12" key="1">
    <citation type="journal article" date="2013" name="Genetics">
        <title>The draft genome and transcriptome of Panagrellus redivivus are shaped by the harsh demands of a free-living lifestyle.</title>
        <authorList>
            <person name="Srinivasan J."/>
            <person name="Dillman A.R."/>
            <person name="Macchietto M.G."/>
            <person name="Heikkinen L."/>
            <person name="Lakso M."/>
            <person name="Fracchia K.M."/>
            <person name="Antoshechkin I."/>
            <person name="Mortazavi A."/>
            <person name="Wong G."/>
            <person name="Sternberg P.W."/>
        </authorList>
    </citation>
    <scope>NUCLEOTIDE SEQUENCE [LARGE SCALE GENOMIC DNA]</scope>
    <source>
        <strain evidence="12">MT8872</strain>
    </source>
</reference>
<feature type="compositionally biased region" description="Basic and acidic residues" evidence="8">
    <location>
        <begin position="714"/>
        <end position="728"/>
    </location>
</feature>
<evidence type="ECO:0000256" key="4">
    <source>
        <dbReference type="ARBA" id="ARBA00022806"/>
    </source>
</evidence>
<feature type="coiled-coil region" evidence="7">
    <location>
        <begin position="855"/>
        <end position="889"/>
    </location>
</feature>
<dbReference type="InterPro" id="IPR050547">
    <property type="entry name" value="DEAD_box_RNA_helicases"/>
</dbReference>
<keyword evidence="3" id="KW-0378">Hydrolase</keyword>
<evidence type="ECO:0000256" key="5">
    <source>
        <dbReference type="ARBA" id="ARBA00022840"/>
    </source>
</evidence>
<feature type="domain" description="DEAD-box RNA helicase Q" evidence="11">
    <location>
        <begin position="23"/>
        <end position="51"/>
    </location>
</feature>
<dbReference type="PANTHER" id="PTHR47963">
    <property type="entry name" value="DEAD-BOX ATP-DEPENDENT RNA HELICASE 47, MITOCHONDRIAL"/>
    <property type="match status" value="1"/>
</dbReference>
<feature type="region of interest" description="Disordered" evidence="8">
    <location>
        <begin position="543"/>
        <end position="619"/>
    </location>
</feature>
<evidence type="ECO:0000259" key="11">
    <source>
        <dbReference type="PROSITE" id="PS51195"/>
    </source>
</evidence>
<dbReference type="GO" id="GO:0003724">
    <property type="term" value="F:RNA helicase activity"/>
    <property type="evidence" value="ECO:0007669"/>
    <property type="project" value="UniProtKB-EC"/>
</dbReference>
<dbReference type="InterPro" id="IPR027417">
    <property type="entry name" value="P-loop_NTPase"/>
</dbReference>
<keyword evidence="2" id="KW-0547">Nucleotide-binding</keyword>
<evidence type="ECO:0000313" key="12">
    <source>
        <dbReference type="Proteomes" id="UP000492821"/>
    </source>
</evidence>
<evidence type="ECO:0000259" key="9">
    <source>
        <dbReference type="PROSITE" id="PS51192"/>
    </source>
</evidence>
<dbReference type="AlphaFoldDB" id="A0A7E4VRJ4"/>
<evidence type="ECO:0000313" key="13">
    <source>
        <dbReference type="WBParaSite" id="Pan_g2560.t1"/>
    </source>
</evidence>
<dbReference type="Proteomes" id="UP000492821">
    <property type="component" value="Unassembled WGS sequence"/>
</dbReference>
<reference evidence="13" key="2">
    <citation type="submission" date="2020-10" db="UniProtKB">
        <authorList>
            <consortium name="WormBaseParasite"/>
        </authorList>
    </citation>
    <scope>IDENTIFICATION</scope>
</reference>
<feature type="region of interest" description="Disordered" evidence="8">
    <location>
        <begin position="1003"/>
        <end position="1054"/>
    </location>
</feature>
<dbReference type="SMART" id="SM00487">
    <property type="entry name" value="DEXDc"/>
    <property type="match status" value="1"/>
</dbReference>
<dbReference type="InterPro" id="IPR001650">
    <property type="entry name" value="Helicase_C-like"/>
</dbReference>
<evidence type="ECO:0000256" key="8">
    <source>
        <dbReference type="SAM" id="MobiDB-lite"/>
    </source>
</evidence>
<sequence length="1080" mass="116294">MEQSKSAMLSFSDTRTLDVHTSKTFDQLLIHPDIVQRIKSAGYAVPTPIQAGALPLGLMGNDLLVQAKSGTGKTLVFATLAAQIFTEVAPTGNPLAVLLAPTREIALQIKDTVTRVAPKGIRIVSCIGGTDYGDNKRAVNSGVDVLIGTPGRIAQLINDDQVKLNESRLFVLDEADKLCGETFLSDIELIYKVLCPNTQVTVFSATYTPELSMSLCDLMHTPVLVRLNADDVQLVGIHQYALLASGQDPIDVVHNFLGDISYGQVIIFASAINQCQPIADKLESVGHRVKAFSSDLPQEQRTRVINDLKNYALRVMVSTDAAARGIDASNVNVVVNIGPPYDTDTYFHRIGRAGRYGGYGVGVTVLTSEWEVAKFKALAKRGNFHVKILGRNFPEDITTNTVYFDKQTDFVGPSDRPVAADRHKAGVSGNDHQKKPQTAMPGADPIASSMLAAAKDSRKPVPYGSQEATSNGSQVSSEPGKPSKSEVIKKSETPVAVSNEDPKPKTEQKPIVNAPISAENKLFESNLQAATNGIEKIRIDSNADSTNSDAAPALPSKISTLQGKSFGKSFTPATGLGKLFKPAEKPASTSATAEKPSIQAASAEKPPNTPVPAMASEESKEVPLVAAGMPPGYGVVKAVADSISTLKGKSFGKGFSSATTLGKLFTPAKKVTPKPETDVETCSVAKEDVTKALKTEPELPPPTPKSKSAVDNCSEAKKDVTKEPKTEPDVPPPTPKPLKIEPPVEPIKSVEMIVTATEAPIVQVEETPVNPEPSEPEPSVEPIKTDEPAEAVSTSPEAAPPKPLTTYSRPQLHEIRDSRDSAAWEVYARSSPWDTATDPFQFDPELRCSIPEQLRVLQKREKLFYKQKLAELNEEKERQKANAAAIMAYASAAKEFASSLQPSGVIGVDEVKSVLPLASCRSWDDFVSRLDAFMAKSEEKRAKFVQGPMVFPQSTPEEFDGILDMVGPRLQKKTDQVVASIRAARSIVDVQTSQPVASASTVEISTQTDFPPPVQAGPDVVPKANAREELTVEDSEEEEPESESEYTYSTDTVDADFEADGREHVFQAYADLLVSKIKLC</sequence>
<feature type="compositionally biased region" description="Polar residues" evidence="8">
    <location>
        <begin position="466"/>
        <end position="477"/>
    </location>
</feature>
<proteinExistence type="predicted"/>
<keyword evidence="7" id="KW-0175">Coiled coil</keyword>
<feature type="region of interest" description="Disordered" evidence="8">
    <location>
        <begin position="690"/>
        <end position="744"/>
    </location>
</feature>
<protein>
    <recommendedName>
        <fullName evidence="1">RNA helicase</fullName>
        <ecNumber evidence="1">3.6.4.13</ecNumber>
    </recommendedName>
</protein>
<feature type="compositionally biased region" description="Acidic residues" evidence="8">
    <location>
        <begin position="1031"/>
        <end position="1044"/>
    </location>
</feature>
<dbReference type="CDD" id="cd18787">
    <property type="entry name" value="SF2_C_DEAD"/>
    <property type="match status" value="1"/>
</dbReference>
<evidence type="ECO:0000256" key="1">
    <source>
        <dbReference type="ARBA" id="ARBA00012552"/>
    </source>
</evidence>
<dbReference type="PANTHER" id="PTHR47963:SF8">
    <property type="entry name" value="ATP-DEPENDENT RNA HELICASE DEAD"/>
    <property type="match status" value="1"/>
</dbReference>
<dbReference type="Gene3D" id="3.40.50.300">
    <property type="entry name" value="P-loop containing nucleotide triphosphate hydrolases"/>
    <property type="match status" value="2"/>
</dbReference>
<dbReference type="InterPro" id="IPR014014">
    <property type="entry name" value="RNA_helicase_DEAD_Q_motif"/>
</dbReference>
<keyword evidence="5" id="KW-0067">ATP-binding</keyword>
<dbReference type="WBParaSite" id="Pan_g2560.t1">
    <property type="protein sequence ID" value="Pan_g2560.t1"/>
    <property type="gene ID" value="Pan_g2560"/>
</dbReference>
<feature type="short sequence motif" description="Q motif" evidence="6">
    <location>
        <begin position="23"/>
        <end position="51"/>
    </location>
</feature>
<feature type="region of interest" description="Disordered" evidence="8">
    <location>
        <begin position="408"/>
        <end position="517"/>
    </location>
</feature>
<dbReference type="PROSITE" id="PS51195">
    <property type="entry name" value="Q_MOTIF"/>
    <property type="match status" value="1"/>
</dbReference>
<dbReference type="InterPro" id="IPR011545">
    <property type="entry name" value="DEAD/DEAH_box_helicase_dom"/>
</dbReference>
<dbReference type="Pfam" id="PF00271">
    <property type="entry name" value="Helicase_C"/>
    <property type="match status" value="1"/>
</dbReference>
<feature type="region of interest" description="Disordered" evidence="8">
    <location>
        <begin position="759"/>
        <end position="816"/>
    </location>
</feature>
<organism evidence="12 13">
    <name type="scientific">Panagrellus redivivus</name>
    <name type="common">Microworm</name>
    <dbReference type="NCBI Taxonomy" id="6233"/>
    <lineage>
        <taxon>Eukaryota</taxon>
        <taxon>Metazoa</taxon>
        <taxon>Ecdysozoa</taxon>
        <taxon>Nematoda</taxon>
        <taxon>Chromadorea</taxon>
        <taxon>Rhabditida</taxon>
        <taxon>Tylenchina</taxon>
        <taxon>Panagrolaimomorpha</taxon>
        <taxon>Panagrolaimoidea</taxon>
        <taxon>Panagrolaimidae</taxon>
        <taxon>Panagrellus</taxon>
    </lineage>
</organism>
<dbReference type="GO" id="GO:0003723">
    <property type="term" value="F:RNA binding"/>
    <property type="evidence" value="ECO:0007669"/>
    <property type="project" value="TreeGrafter"/>
</dbReference>
<feature type="domain" description="Helicase C-terminal" evidence="10">
    <location>
        <begin position="252"/>
        <end position="401"/>
    </location>
</feature>
<feature type="domain" description="Helicase ATP-binding" evidence="9">
    <location>
        <begin position="54"/>
        <end position="225"/>
    </location>
</feature>
<evidence type="ECO:0000256" key="6">
    <source>
        <dbReference type="PROSITE-ProRule" id="PRU00552"/>
    </source>
</evidence>
<accession>A0A7E4VRJ4</accession>
<name>A0A7E4VRJ4_PANRE</name>
<dbReference type="EC" id="3.6.4.13" evidence="1"/>
<dbReference type="SMART" id="SM00490">
    <property type="entry name" value="HELICc"/>
    <property type="match status" value="1"/>
</dbReference>
<dbReference type="InterPro" id="IPR014001">
    <property type="entry name" value="Helicase_ATP-bd"/>
</dbReference>
<dbReference type="GO" id="GO:0016787">
    <property type="term" value="F:hydrolase activity"/>
    <property type="evidence" value="ECO:0007669"/>
    <property type="project" value="UniProtKB-KW"/>
</dbReference>
<evidence type="ECO:0000256" key="7">
    <source>
        <dbReference type="SAM" id="Coils"/>
    </source>
</evidence>
<evidence type="ECO:0000259" key="10">
    <source>
        <dbReference type="PROSITE" id="PS51194"/>
    </source>
</evidence>
<evidence type="ECO:0000256" key="3">
    <source>
        <dbReference type="ARBA" id="ARBA00022801"/>
    </source>
</evidence>
<dbReference type="PROSITE" id="PS51192">
    <property type="entry name" value="HELICASE_ATP_BIND_1"/>
    <property type="match status" value="1"/>
</dbReference>
<feature type="compositionally biased region" description="Basic and acidic residues" evidence="8">
    <location>
        <begin position="481"/>
        <end position="492"/>
    </location>
</feature>
<dbReference type="SUPFAM" id="SSF52540">
    <property type="entry name" value="P-loop containing nucleoside triphosphate hydrolases"/>
    <property type="match status" value="1"/>
</dbReference>
<dbReference type="Pfam" id="PF00270">
    <property type="entry name" value="DEAD"/>
    <property type="match status" value="1"/>
</dbReference>
<dbReference type="PROSITE" id="PS51194">
    <property type="entry name" value="HELICASE_CTER"/>
    <property type="match status" value="1"/>
</dbReference>
<keyword evidence="4" id="KW-0347">Helicase</keyword>